<keyword evidence="2" id="KW-0812">Transmembrane</keyword>
<reference evidence="3" key="2">
    <citation type="journal article" date="2015" name="Data Brief">
        <title>Shoot transcriptome of the giant reed, Arundo donax.</title>
        <authorList>
            <person name="Barrero R.A."/>
            <person name="Guerrero F.D."/>
            <person name="Moolhuijzen P."/>
            <person name="Goolsby J.A."/>
            <person name="Tidwell J."/>
            <person name="Bellgard S.E."/>
            <person name="Bellgard M.I."/>
        </authorList>
    </citation>
    <scope>NUCLEOTIDE SEQUENCE</scope>
    <source>
        <tissue evidence="3">Shoot tissue taken approximately 20 cm above the soil surface</tissue>
    </source>
</reference>
<feature type="compositionally biased region" description="Low complexity" evidence="1">
    <location>
        <begin position="254"/>
        <end position="269"/>
    </location>
</feature>
<accession>A0A0A8YGG9</accession>
<proteinExistence type="predicted"/>
<keyword evidence="2" id="KW-1133">Transmembrane helix</keyword>
<protein>
    <submittedName>
        <fullName evidence="3">Uncharacterized protein</fullName>
    </submittedName>
</protein>
<evidence type="ECO:0000313" key="3">
    <source>
        <dbReference type="EMBL" id="JAD25404.1"/>
    </source>
</evidence>
<keyword evidence="2" id="KW-0472">Membrane</keyword>
<evidence type="ECO:0000256" key="1">
    <source>
        <dbReference type="SAM" id="MobiDB-lite"/>
    </source>
</evidence>
<reference evidence="3" key="1">
    <citation type="submission" date="2014-09" db="EMBL/GenBank/DDBJ databases">
        <authorList>
            <person name="Magalhaes I.L.F."/>
            <person name="Oliveira U."/>
            <person name="Santos F.R."/>
            <person name="Vidigal T.H.D.A."/>
            <person name="Brescovit A.D."/>
            <person name="Santos A.J."/>
        </authorList>
    </citation>
    <scope>NUCLEOTIDE SEQUENCE</scope>
    <source>
        <tissue evidence="3">Shoot tissue taken approximately 20 cm above the soil surface</tissue>
    </source>
</reference>
<dbReference type="AlphaFoldDB" id="A0A0A8YGG9"/>
<name>A0A0A8YGG9_ARUDO</name>
<dbReference type="PANTHER" id="PTHR33868:SF2">
    <property type="entry name" value="EXPRESSED PROTEIN"/>
    <property type="match status" value="1"/>
</dbReference>
<feature type="region of interest" description="Disordered" evidence="1">
    <location>
        <begin position="175"/>
        <end position="271"/>
    </location>
</feature>
<organism evidence="3">
    <name type="scientific">Arundo donax</name>
    <name type="common">Giant reed</name>
    <name type="synonym">Donax arundinaceus</name>
    <dbReference type="NCBI Taxonomy" id="35708"/>
    <lineage>
        <taxon>Eukaryota</taxon>
        <taxon>Viridiplantae</taxon>
        <taxon>Streptophyta</taxon>
        <taxon>Embryophyta</taxon>
        <taxon>Tracheophyta</taxon>
        <taxon>Spermatophyta</taxon>
        <taxon>Magnoliopsida</taxon>
        <taxon>Liliopsida</taxon>
        <taxon>Poales</taxon>
        <taxon>Poaceae</taxon>
        <taxon>PACMAD clade</taxon>
        <taxon>Arundinoideae</taxon>
        <taxon>Arundineae</taxon>
        <taxon>Arundo</taxon>
    </lineage>
</organism>
<dbReference type="PANTHER" id="PTHR33868">
    <property type="entry name" value="EXPRESSED PROTEIN"/>
    <property type="match status" value="1"/>
</dbReference>
<dbReference type="EMBL" id="GBRH01272491">
    <property type="protein sequence ID" value="JAD25404.1"/>
    <property type="molecule type" value="Transcribed_RNA"/>
</dbReference>
<evidence type="ECO:0000256" key="2">
    <source>
        <dbReference type="SAM" id="Phobius"/>
    </source>
</evidence>
<sequence>MPINWNLMNSNLPTDTQWWLQLQPNFGCQMALAREHLNYMNGESDEKKMEGLVPVSKLGDTEAKKGENPFEPPWIVSTAFMKQTSETGVEELKTLASYSPVSLKCKGSANNSVHEDKEFMEFKPFDPLFPNKPQKEYSEMHVPWEESKKSQPWWQVADADGLASLVDERAAQSIVNSDMPRPTQTVRVQEGKLKNPGNWDDYGRSLPSAGKEPDPVHDTMVCSYSVSSTNETNSSDVGGWQRHQRNNVPGGEQDSYSSTDSTPSSKPTYQNASERAKLLDALRHSQTRAREAEMAAKKAYDEKDHVIKLLFRQASHLFACKQWLKMLQLENICLQLRFKEHQIATMFPELPWMMVKEKVASGQERRDGTRKKGRRPNRKGGLRNAVVFAVGVGIVGAGLLLGWTLGWLLPKL</sequence>
<feature type="transmembrane region" description="Helical" evidence="2">
    <location>
        <begin position="385"/>
        <end position="409"/>
    </location>
</feature>
<feature type="compositionally biased region" description="Polar residues" evidence="1">
    <location>
        <begin position="222"/>
        <end position="236"/>
    </location>
</feature>